<reference evidence="1 2" key="1">
    <citation type="submission" date="2018-06" db="EMBL/GenBank/DDBJ databases">
        <title>Thermoflavimicrobium daqus sp. nov., a thermophilic microbe isolated from Moutai-flavour Daqu.</title>
        <authorList>
            <person name="Wang X."/>
            <person name="Zhou H."/>
        </authorList>
    </citation>
    <scope>NUCLEOTIDE SEQUENCE [LARGE SCALE GENOMIC DNA]</scope>
    <source>
        <strain evidence="1 2">FBKL4.011</strain>
    </source>
</reference>
<dbReference type="Proteomes" id="UP000251213">
    <property type="component" value="Unassembled WGS sequence"/>
</dbReference>
<gene>
    <name evidence="1" type="ORF">DL897_10085</name>
</gene>
<keyword evidence="2" id="KW-1185">Reference proteome</keyword>
<dbReference type="OrthoDB" id="2991125at2"/>
<sequence length="59" mass="6957">MDKTYQLSLAIRDLRQVEHQLNHISSRLESIQHKKSYTLNNLIRDFTELIDSLEAGEED</sequence>
<organism evidence="1 2">
    <name type="scientific">Thermoflavimicrobium daqui</name>
    <dbReference type="NCBI Taxonomy" id="2137476"/>
    <lineage>
        <taxon>Bacteria</taxon>
        <taxon>Bacillati</taxon>
        <taxon>Bacillota</taxon>
        <taxon>Bacilli</taxon>
        <taxon>Bacillales</taxon>
        <taxon>Thermoactinomycetaceae</taxon>
        <taxon>Thermoflavimicrobium</taxon>
    </lineage>
</organism>
<evidence type="ECO:0000313" key="2">
    <source>
        <dbReference type="Proteomes" id="UP000251213"/>
    </source>
</evidence>
<name>A0A364K423_9BACL</name>
<reference evidence="1 2" key="2">
    <citation type="submission" date="2018-06" db="EMBL/GenBank/DDBJ databases">
        <authorList>
            <person name="Zhirakovskaya E."/>
        </authorList>
    </citation>
    <scope>NUCLEOTIDE SEQUENCE [LARGE SCALE GENOMIC DNA]</scope>
    <source>
        <strain evidence="1 2">FBKL4.011</strain>
    </source>
</reference>
<comment type="caution">
    <text evidence="1">The sequence shown here is derived from an EMBL/GenBank/DDBJ whole genome shotgun (WGS) entry which is preliminary data.</text>
</comment>
<evidence type="ECO:0000313" key="1">
    <source>
        <dbReference type="EMBL" id="RAL24041.1"/>
    </source>
</evidence>
<dbReference type="EMBL" id="QJKK01000005">
    <property type="protein sequence ID" value="RAL24041.1"/>
    <property type="molecule type" value="Genomic_DNA"/>
</dbReference>
<dbReference type="RefSeq" id="WP_113659034.1">
    <property type="nucleotide sequence ID" value="NZ_KZ845667.1"/>
</dbReference>
<proteinExistence type="predicted"/>
<accession>A0A364K423</accession>
<protein>
    <submittedName>
        <fullName evidence="1">Uncharacterized protein</fullName>
    </submittedName>
</protein>
<dbReference type="AlphaFoldDB" id="A0A364K423"/>